<dbReference type="InterPro" id="IPR051918">
    <property type="entry name" value="STPP_CPPED1"/>
</dbReference>
<proteinExistence type="predicted"/>
<dbReference type="InterPro" id="IPR032288">
    <property type="entry name" value="Metallophos_C"/>
</dbReference>
<sequence length="679" mass="76623">MNVINLNYKRMKPKNKNYNRRDFIWVSAVTGIGLSLNLYSCTKEAKPIIDHEQDEDDITGIRLADVSIDPYIDIEKGGSLDIEGKGFDKNDQIIFRSLNGIGEEYTLNIQSLMETYIQIVLPAAFLSGKYRVTIKRGQHTAIVGDTSLDIVFNRNIPDREGTNLKGVVYSGGVGVANVVVSDGYNVVKTDENGVYYLWSPKENGYIFVSIPGNYEVNNDGSLPLFFNKLTRPMRVTETKDFELTPVNNDKHIVLALGDMHLANRQENGDIAQFQEMALKDINETIQAYQSSGTKVYALTLGDQTWETFWRSNNYGLPEYRAQMDAINAPVFNTIGNHDHNPYVDGDWATADKYREILGPNYYSFNIGRVHYVVLDNVEYANSGATPNSMGNRHVNETIVADQMNWLRKDLAMIEDKSTPIVIAMHIPLHQRPSLSGGQENPPKYALTNAEDFVAAVSGFSKVHVITGHIHTNYTVENSSNLMEHNTGAVCATWWWTGAVGYAGNHVCKDGSPGGYGVWEMDNKDVAWYYKGIGYNRNYQFRAYDLNEVHITQEEYAPDYRGDEWNTYSKFVDKRSDNVVLVNVWSYDSKWKVEMIENGVPLPVTRVNAYDPLHNASYNARRLNANETPATSFVSTPTTHMFRAVASGPTTTVEIRVTDRFGNVYTETMVRPKAFGYLMH</sequence>
<dbReference type="GO" id="GO:0016787">
    <property type="term" value="F:hydrolase activity"/>
    <property type="evidence" value="ECO:0007669"/>
    <property type="project" value="InterPro"/>
</dbReference>
<feature type="domain" description="Calcineurin-like phosphoesterase C-terminal" evidence="2">
    <location>
        <begin position="483"/>
        <end position="664"/>
    </location>
</feature>
<dbReference type="Pfam" id="PF16371">
    <property type="entry name" value="MetallophosN"/>
    <property type="match status" value="1"/>
</dbReference>
<evidence type="ECO:0000313" key="5">
    <source>
        <dbReference type="Proteomes" id="UP000322362"/>
    </source>
</evidence>
<feature type="domain" description="Calcineurin-like phosphoesterase" evidence="1">
    <location>
        <begin position="253"/>
        <end position="471"/>
    </location>
</feature>
<dbReference type="PANTHER" id="PTHR43143:SF1">
    <property type="entry name" value="SERINE_THREONINE-PROTEIN PHOSPHATASE CPPED1"/>
    <property type="match status" value="1"/>
</dbReference>
<evidence type="ECO:0000259" key="3">
    <source>
        <dbReference type="Pfam" id="PF16371"/>
    </source>
</evidence>
<reference evidence="4 5" key="1">
    <citation type="submission" date="2019-08" db="EMBL/GenBank/DDBJ databases">
        <title>Phlebobacter frassis gen. nov. sp. nov., a new member of family Sphingobacteriaceae isolated from sand fly rearing media.</title>
        <authorList>
            <person name="Kakumanu M.L."/>
            <person name="Marayati B.F."/>
            <person name="Wada-Katsumata A."/>
            <person name="Wasserberg G."/>
            <person name="Schal C."/>
            <person name="Apperson C.S."/>
            <person name="Ponnusamy L."/>
        </authorList>
    </citation>
    <scope>NUCLEOTIDE SEQUENCE [LARGE SCALE GENOMIC DNA]</scope>
    <source>
        <strain evidence="4 5">SSI9</strain>
    </source>
</reference>
<dbReference type="SUPFAM" id="SSF56300">
    <property type="entry name" value="Metallo-dependent phosphatases"/>
    <property type="match status" value="1"/>
</dbReference>
<evidence type="ECO:0000313" key="4">
    <source>
        <dbReference type="EMBL" id="TYR36464.1"/>
    </source>
</evidence>
<dbReference type="InterPro" id="IPR004843">
    <property type="entry name" value="Calcineurin-like_PHP"/>
</dbReference>
<dbReference type="Pfam" id="PF16370">
    <property type="entry name" value="MetallophosC"/>
    <property type="match status" value="1"/>
</dbReference>
<accession>A0A5D4H7F7</accession>
<comment type="caution">
    <text evidence="4">The sequence shown here is derived from an EMBL/GenBank/DDBJ whole genome shotgun (WGS) entry which is preliminary data.</text>
</comment>
<dbReference type="Pfam" id="PF00149">
    <property type="entry name" value="Metallophos"/>
    <property type="match status" value="1"/>
</dbReference>
<dbReference type="EMBL" id="VTAV01000004">
    <property type="protein sequence ID" value="TYR36464.1"/>
    <property type="molecule type" value="Genomic_DNA"/>
</dbReference>
<dbReference type="PANTHER" id="PTHR43143">
    <property type="entry name" value="METALLOPHOSPHOESTERASE, CALCINEURIN SUPERFAMILY"/>
    <property type="match status" value="1"/>
</dbReference>
<dbReference type="InterPro" id="IPR032285">
    <property type="entry name" value="Metallophos_N"/>
</dbReference>
<dbReference type="InterPro" id="IPR029052">
    <property type="entry name" value="Metallo-depent_PP-like"/>
</dbReference>
<dbReference type="Gene3D" id="3.60.21.10">
    <property type="match status" value="1"/>
</dbReference>
<dbReference type="AlphaFoldDB" id="A0A5D4H7F7"/>
<name>A0A5D4H7F7_9SPHI</name>
<organism evidence="4 5">
    <name type="scientific">Sphingobacterium phlebotomi</name>
    <dbReference type="NCBI Taxonomy" id="2605433"/>
    <lineage>
        <taxon>Bacteria</taxon>
        <taxon>Pseudomonadati</taxon>
        <taxon>Bacteroidota</taxon>
        <taxon>Sphingobacteriia</taxon>
        <taxon>Sphingobacteriales</taxon>
        <taxon>Sphingobacteriaceae</taxon>
        <taxon>Sphingobacterium</taxon>
    </lineage>
</organism>
<dbReference type="Proteomes" id="UP000322362">
    <property type="component" value="Unassembled WGS sequence"/>
</dbReference>
<keyword evidence="5" id="KW-1185">Reference proteome</keyword>
<evidence type="ECO:0000259" key="1">
    <source>
        <dbReference type="Pfam" id="PF00149"/>
    </source>
</evidence>
<protein>
    <submittedName>
        <fullName evidence="4">Metallophosphoesterase</fullName>
    </submittedName>
</protein>
<gene>
    <name evidence="4" type="ORF">FXV77_08070</name>
</gene>
<evidence type="ECO:0000259" key="2">
    <source>
        <dbReference type="Pfam" id="PF16370"/>
    </source>
</evidence>
<feature type="domain" description="Calcineurin-like phosphoesterase N-terminal" evidence="3">
    <location>
        <begin position="166"/>
        <end position="243"/>
    </location>
</feature>